<proteinExistence type="predicted"/>
<dbReference type="SUPFAM" id="SSF102705">
    <property type="entry name" value="NIF3 (NGG1p interacting factor 3)-like"/>
    <property type="match status" value="1"/>
</dbReference>
<dbReference type="InterPro" id="IPR036069">
    <property type="entry name" value="DUF34/NIF3_sf"/>
</dbReference>
<dbReference type="Gene3D" id="3.30.70.120">
    <property type="match status" value="1"/>
</dbReference>
<protein>
    <submittedName>
        <fullName evidence="1">YqfO family protein</fullName>
    </submittedName>
</protein>
<organism evidence="1 2">
    <name type="scientific">Ferrimonas gelatinilytica</name>
    <dbReference type="NCBI Taxonomy" id="1255257"/>
    <lineage>
        <taxon>Bacteria</taxon>
        <taxon>Pseudomonadati</taxon>
        <taxon>Pseudomonadota</taxon>
        <taxon>Gammaproteobacteria</taxon>
        <taxon>Alteromonadales</taxon>
        <taxon>Ferrimonadaceae</taxon>
        <taxon>Ferrimonas</taxon>
    </lineage>
</organism>
<sequence length="107" mass="11829">MSVIRLKKLEFYVPSEDRERVLAALFAAGAGQVGHYDQCCWFSEGTGQFRPLPQSRPHVGEVGTLHRLSESKVELVFEAAKQSAIVGALKAAHPYETPAYQILTVEL</sequence>
<dbReference type="PANTHER" id="PTHR41774">
    <property type="match status" value="1"/>
</dbReference>
<evidence type="ECO:0000313" key="1">
    <source>
        <dbReference type="EMBL" id="GAA5189991.1"/>
    </source>
</evidence>
<name>A0ABP9S0S9_9GAMM</name>
<dbReference type="PANTHER" id="PTHR41774:SF1">
    <property type="entry name" value="NGG1P INTERACTING FACTOR NIF3"/>
    <property type="match status" value="1"/>
</dbReference>
<reference evidence="2" key="1">
    <citation type="journal article" date="2019" name="Int. J. Syst. Evol. Microbiol.">
        <title>The Global Catalogue of Microorganisms (GCM) 10K type strain sequencing project: providing services to taxonomists for standard genome sequencing and annotation.</title>
        <authorList>
            <consortium name="The Broad Institute Genomics Platform"/>
            <consortium name="The Broad Institute Genome Sequencing Center for Infectious Disease"/>
            <person name="Wu L."/>
            <person name="Ma J."/>
        </authorList>
    </citation>
    <scope>NUCLEOTIDE SEQUENCE [LARGE SCALE GENOMIC DNA]</scope>
    <source>
        <strain evidence="2">JCM 18720</strain>
    </source>
</reference>
<dbReference type="RefSeq" id="WP_345316297.1">
    <property type="nucleotide sequence ID" value="NZ_BAABLF010000007.1"/>
</dbReference>
<comment type="caution">
    <text evidence="1">The sequence shown here is derived from an EMBL/GenBank/DDBJ whole genome shotgun (WGS) entry which is preliminary data.</text>
</comment>
<gene>
    <name evidence="1" type="ORF">GCM10025772_13630</name>
</gene>
<evidence type="ECO:0000313" key="2">
    <source>
        <dbReference type="Proteomes" id="UP001501600"/>
    </source>
</evidence>
<dbReference type="Proteomes" id="UP001501600">
    <property type="component" value="Unassembled WGS sequence"/>
</dbReference>
<dbReference type="EMBL" id="BAABLF010000007">
    <property type="protein sequence ID" value="GAA5189991.1"/>
    <property type="molecule type" value="Genomic_DNA"/>
</dbReference>
<accession>A0ABP9S0S9</accession>
<dbReference type="InterPro" id="IPR015867">
    <property type="entry name" value="N-reg_PII/ATP_PRibTrfase_C"/>
</dbReference>
<keyword evidence="2" id="KW-1185">Reference proteome</keyword>